<evidence type="ECO:0000313" key="3">
    <source>
        <dbReference type="Proteomes" id="UP000602759"/>
    </source>
</evidence>
<dbReference type="EMBL" id="JACOIK010000001">
    <property type="protein sequence ID" value="MBD1431586.1"/>
    <property type="molecule type" value="Genomic_DNA"/>
</dbReference>
<evidence type="ECO:0000313" key="2">
    <source>
        <dbReference type="EMBL" id="MBD1431586.1"/>
    </source>
</evidence>
<protein>
    <submittedName>
        <fullName evidence="2">Uncharacterized protein</fullName>
    </submittedName>
</protein>
<comment type="caution">
    <text evidence="2">The sequence shown here is derived from an EMBL/GenBank/DDBJ whole genome shotgun (WGS) entry which is preliminary data.</text>
</comment>
<keyword evidence="1" id="KW-0812">Transmembrane</keyword>
<gene>
    <name evidence="2" type="ORF">H8B06_02015</name>
</gene>
<accession>A0ABR7YJZ3</accession>
<evidence type="ECO:0000256" key="1">
    <source>
        <dbReference type="SAM" id="Phobius"/>
    </source>
</evidence>
<keyword evidence="1" id="KW-0472">Membrane</keyword>
<keyword evidence="1" id="KW-1133">Transmembrane helix</keyword>
<name>A0ABR7YJZ3_9SPHI</name>
<keyword evidence="3" id="KW-1185">Reference proteome</keyword>
<dbReference type="RefSeq" id="WP_190992592.1">
    <property type="nucleotide sequence ID" value="NZ_JACOIK010000001.1"/>
</dbReference>
<dbReference type="Proteomes" id="UP000602759">
    <property type="component" value="Unassembled WGS sequence"/>
</dbReference>
<reference evidence="2 3" key="1">
    <citation type="submission" date="2020-08" db="EMBL/GenBank/DDBJ databases">
        <title>Sphingobacterium sp. DN00404 isolated from aquaculture water.</title>
        <authorList>
            <person name="Zhang M."/>
        </authorList>
    </citation>
    <scope>NUCLEOTIDE SEQUENCE [LARGE SCALE GENOMIC DNA]</scope>
    <source>
        <strain evidence="2 3">DN00404</strain>
    </source>
</reference>
<organism evidence="2 3">
    <name type="scientific">Sphingobacterium micropteri</name>
    <dbReference type="NCBI Taxonomy" id="2763501"/>
    <lineage>
        <taxon>Bacteria</taxon>
        <taxon>Pseudomonadati</taxon>
        <taxon>Bacteroidota</taxon>
        <taxon>Sphingobacteriia</taxon>
        <taxon>Sphingobacteriales</taxon>
        <taxon>Sphingobacteriaceae</taxon>
        <taxon>Sphingobacterium</taxon>
    </lineage>
</organism>
<proteinExistence type="predicted"/>
<feature type="transmembrane region" description="Helical" evidence="1">
    <location>
        <begin position="6"/>
        <end position="27"/>
    </location>
</feature>
<sequence>MDSFLLFWSTIILIFAALIGGLIYFAYWLPKKAGYPKVGWLFSSLLTITFLYLTVVIVFEDELFSKSDVREKLGEHGFNLQHDFSIASNLSGGFRDYSHQFVLDISKRDKEQIINKITDAENFQPFLEYDLMLIAEKMRYSDVDTFLLQTIKPKMLMYMNISNLVKRGMPLYTRKY</sequence>
<feature type="transmembrane region" description="Helical" evidence="1">
    <location>
        <begin position="39"/>
        <end position="59"/>
    </location>
</feature>